<dbReference type="EMBL" id="WIQZ01000034">
    <property type="protein sequence ID" value="KAF3134844.1"/>
    <property type="molecule type" value="Genomic_DNA"/>
</dbReference>
<organism evidence="2 4">
    <name type="scientific">Orbilia oligospora</name>
    <name type="common">Nematode-trapping fungus</name>
    <name type="synonym">Arthrobotrys oligospora</name>
    <dbReference type="NCBI Taxonomy" id="2813651"/>
    <lineage>
        <taxon>Eukaryota</taxon>
        <taxon>Fungi</taxon>
        <taxon>Dikarya</taxon>
        <taxon>Ascomycota</taxon>
        <taxon>Pezizomycotina</taxon>
        <taxon>Orbiliomycetes</taxon>
        <taxon>Orbiliales</taxon>
        <taxon>Orbiliaceae</taxon>
        <taxon>Orbilia</taxon>
    </lineage>
</organism>
<evidence type="ECO:0000313" key="3">
    <source>
        <dbReference type="Proteomes" id="UP000475325"/>
    </source>
</evidence>
<dbReference type="EMBL" id="WIQW01000001">
    <property type="protein sequence ID" value="KAF3113427.1"/>
    <property type="molecule type" value="Genomic_DNA"/>
</dbReference>
<protein>
    <submittedName>
        <fullName evidence="2">Uncharacterized protein</fullName>
    </submittedName>
</protein>
<dbReference type="AlphaFoldDB" id="A0A7C8NPQ6"/>
<reference evidence="3 4" key="1">
    <citation type="submission" date="2019-06" db="EMBL/GenBank/DDBJ databases">
        <authorList>
            <person name="Palmer J.M."/>
        </authorList>
    </citation>
    <scope>NUCLEOTIDE SEQUENCE [LARGE SCALE GENOMIC DNA]</scope>
    <source>
        <strain evidence="1 3">TWF102</strain>
        <strain evidence="2 4">TWF703</strain>
    </source>
</reference>
<evidence type="ECO:0000313" key="2">
    <source>
        <dbReference type="EMBL" id="KAF3134844.1"/>
    </source>
</evidence>
<sequence length="290" mass="31391">MATPLAITYSSPCAFLSYCISRSAARQSVLSSFPSSSYSSYSSSSSPPAKDTIIICSTRSTFIREILVDLNIPLDDIPPLNDTQELSSAQRLILQTPISALLTTDTISLIYCPTIHHLRAYLSSLNSSSSSSSSGGNTNTAINPSSPILSQSEKYLQRPYLAIHSLLPLHHLSTEWSSQGLSRTLSSIVSTTISTSRCLLLSISETSVTFGIAAELPLINSRMMRNNNKKKGFYGGEGFEEEGGGGETDLRFVGRVRDVLKRWCRVVGVREVMDGGGEGGEEEDGEEMMV</sequence>
<comment type="caution">
    <text evidence="2">The sequence shown here is derived from an EMBL/GenBank/DDBJ whole genome shotgun (WGS) entry which is preliminary data.</text>
</comment>
<gene>
    <name evidence="1" type="ORF">TWF102_000088</name>
    <name evidence="2" type="ORF">TWF703_006174</name>
</gene>
<evidence type="ECO:0000313" key="4">
    <source>
        <dbReference type="Proteomes" id="UP000480548"/>
    </source>
</evidence>
<evidence type="ECO:0000313" key="1">
    <source>
        <dbReference type="EMBL" id="KAF3113427.1"/>
    </source>
</evidence>
<dbReference type="Proteomes" id="UP000475325">
    <property type="component" value="Unassembled WGS sequence"/>
</dbReference>
<accession>A0A7C8NPQ6</accession>
<name>A0A7C8NPQ6_ORBOL</name>
<dbReference type="Proteomes" id="UP000480548">
    <property type="component" value="Unassembled WGS sequence"/>
</dbReference>
<proteinExistence type="predicted"/>